<protein>
    <recommendedName>
        <fullName evidence="1">Fungal-type protein kinase domain-containing protein</fullName>
    </recommendedName>
</protein>
<evidence type="ECO:0000313" key="2">
    <source>
        <dbReference type="EMBL" id="KAK7397539.1"/>
    </source>
</evidence>
<evidence type="ECO:0000259" key="1">
    <source>
        <dbReference type="Pfam" id="PF17667"/>
    </source>
</evidence>
<dbReference type="Pfam" id="PF17667">
    <property type="entry name" value="Pkinase_fungal"/>
    <property type="match status" value="1"/>
</dbReference>
<name>A0ABR1GHA5_9HYPO</name>
<dbReference type="InterPro" id="IPR040976">
    <property type="entry name" value="Pkinase_fungal"/>
</dbReference>
<feature type="domain" description="Fungal-type protein kinase" evidence="1">
    <location>
        <begin position="1"/>
        <end position="318"/>
    </location>
</feature>
<gene>
    <name evidence="2" type="ORF">QQX98_013095</name>
</gene>
<dbReference type="SUPFAM" id="SSF56112">
    <property type="entry name" value="Protein kinase-like (PK-like)"/>
    <property type="match status" value="1"/>
</dbReference>
<dbReference type="InterPro" id="IPR011009">
    <property type="entry name" value="Kinase-like_dom_sf"/>
</dbReference>
<dbReference type="PANTHER" id="PTHR38248:SF2">
    <property type="entry name" value="FUNK1 11"/>
    <property type="match status" value="1"/>
</dbReference>
<sequence>MEPWVFDRSGIYSCQAFDITQAPDRFLIVLVAYMLMDDTELGVGALIKADAQGKYILCGDDDKTGLEQLYLGDPAIFERTNKNIVSDGLTCYRARLSTSERWEYAVKVKWSTASDKSETKMLELVKEKNIWGVLQLFNNQVICSTDSLRHGLLFSPPRELQKDASASGGGQIGSVLDHTVEAPWASNIKHGRMIGNKILNCIVVTPLGESLHRFQTVPELLAALRDAVKAHRTLYQDGEVLHQDVCPGNIIIPSGGAKGATTDSRGVMIDLDMAKMVSEPGKQFEAIGTPPFQSIGVLQAYLPNNPHTYRHDLESFLFPMRDGKLWTGTDMTEEGTNALYDSVIDTFEVAAKEVSNL</sequence>
<proteinExistence type="predicted"/>
<comment type="caution">
    <text evidence="2">The sequence shown here is derived from an EMBL/GenBank/DDBJ whole genome shotgun (WGS) entry which is preliminary data.</text>
</comment>
<reference evidence="2 3" key="1">
    <citation type="journal article" date="2025" name="Microbiol. Resour. Announc.">
        <title>Draft genome sequences for Neonectria magnoliae and Neonectria punicea, canker pathogens of Liriodendron tulipifera and Acer saccharum in West Virginia.</title>
        <authorList>
            <person name="Petronek H.M."/>
            <person name="Kasson M.T."/>
            <person name="Metheny A.M."/>
            <person name="Stauder C.M."/>
            <person name="Lovett B."/>
            <person name="Lynch S.C."/>
            <person name="Garnas J.R."/>
            <person name="Kasson L.R."/>
            <person name="Stajich J.E."/>
        </authorList>
    </citation>
    <scope>NUCLEOTIDE SEQUENCE [LARGE SCALE GENOMIC DNA]</scope>
    <source>
        <strain evidence="2 3">NRRL 64653</strain>
    </source>
</reference>
<dbReference type="Gene3D" id="1.10.510.10">
    <property type="entry name" value="Transferase(Phosphotransferase) domain 1"/>
    <property type="match status" value="1"/>
</dbReference>
<dbReference type="Proteomes" id="UP001498476">
    <property type="component" value="Unassembled WGS sequence"/>
</dbReference>
<organism evidence="2 3">
    <name type="scientific">Neonectria punicea</name>
    <dbReference type="NCBI Taxonomy" id="979145"/>
    <lineage>
        <taxon>Eukaryota</taxon>
        <taxon>Fungi</taxon>
        <taxon>Dikarya</taxon>
        <taxon>Ascomycota</taxon>
        <taxon>Pezizomycotina</taxon>
        <taxon>Sordariomycetes</taxon>
        <taxon>Hypocreomycetidae</taxon>
        <taxon>Hypocreales</taxon>
        <taxon>Nectriaceae</taxon>
        <taxon>Neonectria</taxon>
    </lineage>
</organism>
<dbReference type="PANTHER" id="PTHR38248">
    <property type="entry name" value="FUNK1 6"/>
    <property type="match status" value="1"/>
</dbReference>
<accession>A0ABR1GHA5</accession>
<keyword evidence="3" id="KW-1185">Reference proteome</keyword>
<dbReference type="EMBL" id="JAZAVJ010000490">
    <property type="protein sequence ID" value="KAK7397539.1"/>
    <property type="molecule type" value="Genomic_DNA"/>
</dbReference>
<evidence type="ECO:0000313" key="3">
    <source>
        <dbReference type="Proteomes" id="UP001498476"/>
    </source>
</evidence>